<dbReference type="NCBIfam" id="TIGR00012">
    <property type="entry name" value="L29"/>
    <property type="match status" value="1"/>
</dbReference>
<evidence type="ECO:0000256" key="2">
    <source>
        <dbReference type="ARBA" id="ARBA00022980"/>
    </source>
</evidence>
<proteinExistence type="inferred from homology"/>
<dbReference type="AlphaFoldDB" id="E6PKD9"/>
<keyword evidence="2 4" id="KW-0689">Ribosomal protein</keyword>
<dbReference type="Pfam" id="PF00831">
    <property type="entry name" value="Ribosomal_L29"/>
    <property type="match status" value="1"/>
</dbReference>
<dbReference type="InterPro" id="IPR036049">
    <property type="entry name" value="Ribosomal_uL29_sf"/>
</dbReference>
<evidence type="ECO:0000313" key="4">
    <source>
        <dbReference type="EMBL" id="CBH95390.1"/>
    </source>
</evidence>
<comment type="caution">
    <text evidence="4">The sequence shown here is derived from an EMBL/GenBank/DDBJ whole genome shotgun (WGS) entry which is preliminary data.</text>
</comment>
<dbReference type="GO" id="GO:0003735">
    <property type="term" value="F:structural constituent of ribosome"/>
    <property type="evidence" value="ECO:0007669"/>
    <property type="project" value="InterPro"/>
</dbReference>
<dbReference type="GO" id="GO:0006412">
    <property type="term" value="P:translation"/>
    <property type="evidence" value="ECO:0007669"/>
    <property type="project" value="InterPro"/>
</dbReference>
<sequence length="60" mass="6949">MRKLDASGLQNELNALLKAHMGLRMQKATQQLQNTSQLMKVRRDIARVRTLIRQQTTQES</sequence>
<organism evidence="4">
    <name type="scientific">mine drainage metagenome</name>
    <dbReference type="NCBI Taxonomy" id="410659"/>
    <lineage>
        <taxon>unclassified sequences</taxon>
        <taxon>metagenomes</taxon>
        <taxon>ecological metagenomes</taxon>
    </lineage>
</organism>
<protein>
    <submittedName>
        <fullName evidence="4">50S ribosomal protein L29</fullName>
    </submittedName>
</protein>
<dbReference type="GO" id="GO:1990904">
    <property type="term" value="C:ribonucleoprotein complex"/>
    <property type="evidence" value="ECO:0007669"/>
    <property type="project" value="UniProtKB-KW"/>
</dbReference>
<dbReference type="GO" id="GO:0005840">
    <property type="term" value="C:ribosome"/>
    <property type="evidence" value="ECO:0007669"/>
    <property type="project" value="UniProtKB-KW"/>
</dbReference>
<name>E6PKD9_9ZZZZ</name>
<accession>E6PKD9</accession>
<reference evidence="4" key="1">
    <citation type="submission" date="2009-10" db="EMBL/GenBank/DDBJ databases">
        <title>Diversity of trophic interactions inside an arsenic-rich microbial ecosystem.</title>
        <authorList>
            <person name="Bertin P.N."/>
            <person name="Heinrich-Salmeron A."/>
            <person name="Pelletier E."/>
            <person name="Goulhen-Chollet F."/>
            <person name="Arsene-Ploetze F."/>
            <person name="Gallien S."/>
            <person name="Calteau A."/>
            <person name="Vallenet D."/>
            <person name="Casiot C."/>
            <person name="Chane-Woon-Ming B."/>
            <person name="Giloteaux L."/>
            <person name="Barakat M."/>
            <person name="Bonnefoy V."/>
            <person name="Bruneel O."/>
            <person name="Chandler M."/>
            <person name="Cleiss J."/>
            <person name="Duran R."/>
            <person name="Elbaz-Poulichet F."/>
            <person name="Fonknechten N."/>
            <person name="Lauga B."/>
            <person name="Mornico D."/>
            <person name="Ortet P."/>
            <person name="Schaeffer C."/>
            <person name="Siguier P."/>
            <person name="Alexander Thil Smith A."/>
            <person name="Van Dorsselaer A."/>
            <person name="Weissenbach J."/>
            <person name="Medigue C."/>
            <person name="Le Paslier D."/>
        </authorList>
    </citation>
    <scope>NUCLEOTIDE SEQUENCE</scope>
</reference>
<evidence type="ECO:0000256" key="1">
    <source>
        <dbReference type="ARBA" id="ARBA00009254"/>
    </source>
</evidence>
<dbReference type="InterPro" id="IPR001854">
    <property type="entry name" value="Ribosomal_uL29"/>
</dbReference>
<comment type="similarity">
    <text evidence="1">Belongs to the universal ribosomal protein uL29 family.</text>
</comment>
<dbReference type="HAMAP" id="MF_00374">
    <property type="entry name" value="Ribosomal_uL29"/>
    <property type="match status" value="1"/>
</dbReference>
<dbReference type="CDD" id="cd00427">
    <property type="entry name" value="Ribosomal_L29_HIP"/>
    <property type="match status" value="1"/>
</dbReference>
<dbReference type="EMBL" id="CABM01000005">
    <property type="protein sequence ID" value="CBH95390.1"/>
    <property type="molecule type" value="Genomic_DNA"/>
</dbReference>
<gene>
    <name evidence="4" type="primary">rpmC</name>
    <name evidence="4" type="ORF">CARN2_0789</name>
</gene>
<evidence type="ECO:0000256" key="3">
    <source>
        <dbReference type="ARBA" id="ARBA00023274"/>
    </source>
</evidence>
<dbReference type="Gene3D" id="6.10.140.1970">
    <property type="match status" value="1"/>
</dbReference>
<keyword evidence="3" id="KW-0687">Ribonucleoprotein</keyword>
<dbReference type="SUPFAM" id="SSF46561">
    <property type="entry name" value="Ribosomal protein L29 (L29p)"/>
    <property type="match status" value="1"/>
</dbReference>